<feature type="transmembrane region" description="Helical" evidence="7">
    <location>
        <begin position="238"/>
        <end position="257"/>
    </location>
</feature>
<name>D4J507_9FIRM</name>
<evidence type="ECO:0000256" key="2">
    <source>
        <dbReference type="ARBA" id="ARBA00008193"/>
    </source>
</evidence>
<feature type="domain" description="Glycine transporter" evidence="8">
    <location>
        <begin position="62"/>
        <end position="135"/>
    </location>
</feature>
<evidence type="ECO:0000259" key="8">
    <source>
        <dbReference type="Pfam" id="PF03458"/>
    </source>
</evidence>
<comment type="similarity">
    <text evidence="2">Belongs to the UPF0126 family.</text>
</comment>
<reference evidence="9 10" key="2">
    <citation type="submission" date="2010-03" db="EMBL/GenBank/DDBJ databases">
        <authorList>
            <person name="Pajon A."/>
        </authorList>
    </citation>
    <scope>NUCLEOTIDE SEQUENCE [LARGE SCALE GENOMIC DNA]</scope>
    <source>
        <strain evidence="9 10">GD/7</strain>
    </source>
</reference>
<dbReference type="Pfam" id="PF03458">
    <property type="entry name" value="Gly_transporter"/>
    <property type="match status" value="2"/>
</dbReference>
<dbReference type="PATRIC" id="fig|717962.3.peg.334"/>
<accession>D4J507</accession>
<keyword evidence="3" id="KW-1003">Cell membrane</keyword>
<dbReference type="PANTHER" id="PTHR30506:SF3">
    <property type="entry name" value="UPF0126 INNER MEMBRANE PROTEIN YADS-RELATED"/>
    <property type="match status" value="1"/>
</dbReference>
<feature type="transmembrane region" description="Helical" evidence="7">
    <location>
        <begin position="120"/>
        <end position="138"/>
    </location>
</feature>
<feature type="transmembrane region" description="Helical" evidence="7">
    <location>
        <begin position="58"/>
        <end position="79"/>
    </location>
</feature>
<dbReference type="KEGG" id="cct:CC1_05200"/>
<evidence type="ECO:0000256" key="1">
    <source>
        <dbReference type="ARBA" id="ARBA00004651"/>
    </source>
</evidence>
<keyword evidence="5 7" id="KW-1133">Transmembrane helix</keyword>
<organism evidence="9 10">
    <name type="scientific">Coprococcus catus GD/7</name>
    <dbReference type="NCBI Taxonomy" id="717962"/>
    <lineage>
        <taxon>Bacteria</taxon>
        <taxon>Bacillati</taxon>
        <taxon>Bacillota</taxon>
        <taxon>Clostridia</taxon>
        <taxon>Lachnospirales</taxon>
        <taxon>Lachnospiraceae</taxon>
        <taxon>Coprococcus</taxon>
    </lineage>
</organism>
<sequence length="265" mass="29696">MTRQRPRLFLRLFMTIYRADMLSAQQNFILRRNLQVSFEQEKESFGCKERKSFVNTEMLVFIIEIIGTVAFASSGAMVGIRKKMDVLGVIVMAVMTAVGGGIIRDLVLGIHPPNTFKNPIYVEYSVLTAVILFVVFYIKKQMLDSKALFYYEKIMILLDAIGLGAFTVIGVETAYESGYVHHRFLLLFVGVITGVGGGMIRDMMAQQIPFILVKQIYACASLAGAGVCIWLMPYHKSASMILGAVVVVIIRILAATYRWDLPKIE</sequence>
<feature type="transmembrane region" description="Helical" evidence="7">
    <location>
        <begin position="150"/>
        <end position="171"/>
    </location>
</feature>
<evidence type="ECO:0000313" key="9">
    <source>
        <dbReference type="EMBL" id="CBK79428.1"/>
    </source>
</evidence>
<feature type="transmembrane region" description="Helical" evidence="7">
    <location>
        <begin position="212"/>
        <end position="232"/>
    </location>
</feature>
<feature type="transmembrane region" description="Helical" evidence="7">
    <location>
        <begin position="86"/>
        <end position="108"/>
    </location>
</feature>
<evidence type="ECO:0000256" key="6">
    <source>
        <dbReference type="ARBA" id="ARBA00023136"/>
    </source>
</evidence>
<dbReference type="EMBL" id="FP929038">
    <property type="protein sequence ID" value="CBK79428.1"/>
    <property type="molecule type" value="Genomic_DNA"/>
</dbReference>
<comment type="subcellular location">
    <subcellularLocation>
        <location evidence="1">Cell membrane</location>
        <topology evidence="1">Multi-pass membrane protein</topology>
    </subcellularLocation>
</comment>
<protein>
    <submittedName>
        <fullName evidence="9">Predicted membrane protein</fullName>
    </submittedName>
</protein>
<evidence type="ECO:0000256" key="3">
    <source>
        <dbReference type="ARBA" id="ARBA00022475"/>
    </source>
</evidence>
<dbReference type="PANTHER" id="PTHR30506">
    <property type="entry name" value="INNER MEMBRANE PROTEIN"/>
    <property type="match status" value="1"/>
</dbReference>
<dbReference type="HOGENOM" id="CLU_064906_2_1_9"/>
<dbReference type="STRING" id="717962.CC1_05200"/>
<gene>
    <name evidence="9" type="ORF">CC1_05200</name>
</gene>
<evidence type="ECO:0000313" key="10">
    <source>
        <dbReference type="Proteomes" id="UP000008798"/>
    </source>
</evidence>
<proteinExistence type="inferred from homology"/>
<dbReference type="GO" id="GO:0005886">
    <property type="term" value="C:plasma membrane"/>
    <property type="evidence" value="ECO:0007669"/>
    <property type="project" value="UniProtKB-SubCell"/>
</dbReference>
<feature type="transmembrane region" description="Helical" evidence="7">
    <location>
        <begin position="183"/>
        <end position="200"/>
    </location>
</feature>
<keyword evidence="4 7" id="KW-0812">Transmembrane</keyword>
<dbReference type="AlphaFoldDB" id="D4J507"/>
<dbReference type="Proteomes" id="UP000008798">
    <property type="component" value="Chromosome"/>
</dbReference>
<reference evidence="9 10" key="1">
    <citation type="submission" date="2010-03" db="EMBL/GenBank/DDBJ databases">
        <title>The genome sequence of Coprococcus catus GD/7.</title>
        <authorList>
            <consortium name="metaHIT consortium -- http://www.metahit.eu/"/>
            <person name="Pajon A."/>
            <person name="Turner K."/>
            <person name="Parkhill J."/>
            <person name="Duncan S."/>
            <person name="Flint H."/>
        </authorList>
    </citation>
    <scope>NUCLEOTIDE SEQUENCE [LARGE SCALE GENOMIC DNA]</scope>
    <source>
        <strain evidence="9 10">GD/7</strain>
    </source>
</reference>
<dbReference type="InterPro" id="IPR005115">
    <property type="entry name" value="Gly_transporter"/>
</dbReference>
<evidence type="ECO:0000256" key="4">
    <source>
        <dbReference type="ARBA" id="ARBA00022692"/>
    </source>
</evidence>
<feature type="domain" description="Glycine transporter" evidence="8">
    <location>
        <begin position="157"/>
        <end position="231"/>
    </location>
</feature>
<evidence type="ECO:0000256" key="5">
    <source>
        <dbReference type="ARBA" id="ARBA00022989"/>
    </source>
</evidence>
<keyword evidence="6 7" id="KW-0472">Membrane</keyword>
<evidence type="ECO:0000256" key="7">
    <source>
        <dbReference type="SAM" id="Phobius"/>
    </source>
</evidence>